<gene>
    <name evidence="3" type="ORF">KZO77_01760</name>
</gene>
<keyword evidence="4" id="KW-1185">Reference proteome</keyword>
<evidence type="ECO:0000259" key="2">
    <source>
        <dbReference type="Pfam" id="PF24703"/>
    </source>
</evidence>
<dbReference type="RefSeq" id="WP_219432614.1">
    <property type="nucleotide sequence ID" value="NZ_JAHXCP010000001.1"/>
</dbReference>
<accession>A0ABS6Y2N7</accession>
<sequence length="244" mass="26697">MEKKIIAYKGFDKNLKCRDFQYEVGKEYEMDGDIKCCERGFHACESPLEVFDHYDMLNSRFAEVEQSGEIDKEENSTKVCSSRIKVKAELKLADIINLGVEWIKDVTSPSKLKKETDLNDNGNNSAKIGSSGDSAKIGSSGDSAKIGSSGDSAKIGSSGDYAQIGSSGDYAQIESTGKHSVVMAAGNNSIAKAKIGSWITLSEWDCINGVWIPICVKTEQVDGERIKADTFYKLVNGEFKEVEE</sequence>
<comment type="caution">
    <text evidence="3">The sequence shown here is derived from an EMBL/GenBank/DDBJ whole genome shotgun (WGS) entry which is preliminary data.</text>
</comment>
<protein>
    <recommendedName>
        <fullName evidence="2">DUF7666 domain-containing protein</fullName>
    </recommendedName>
</protein>
<evidence type="ECO:0000313" key="3">
    <source>
        <dbReference type="EMBL" id="MBW4753767.1"/>
    </source>
</evidence>
<proteinExistence type="predicted"/>
<dbReference type="InterPro" id="IPR056083">
    <property type="entry name" value="DUF7666"/>
</dbReference>
<feature type="region of interest" description="Disordered" evidence="1">
    <location>
        <begin position="113"/>
        <end position="152"/>
    </location>
</feature>
<dbReference type="Proteomes" id="UP000812077">
    <property type="component" value="Unassembled WGS sequence"/>
</dbReference>
<reference evidence="3 4" key="1">
    <citation type="submission" date="2021-07" db="EMBL/GenBank/DDBJ databases">
        <title>Genomic diversity and antimicrobial resistance of Prevotella spp. isolated from chronic lung disease airways.</title>
        <authorList>
            <person name="Webb K.A."/>
            <person name="Olagoke O.S."/>
            <person name="Baird T."/>
            <person name="Neill J."/>
            <person name="Pham A."/>
            <person name="Wells T.J."/>
            <person name="Ramsay K.A."/>
            <person name="Bell S.C."/>
            <person name="Sarovich D.S."/>
            <person name="Price E.P."/>
        </authorList>
    </citation>
    <scope>NUCLEOTIDE SEQUENCE [LARGE SCALE GENOMIC DNA]</scope>
    <source>
        <strain evidence="3 4">SCHI0027.S.6</strain>
    </source>
</reference>
<feature type="compositionally biased region" description="Polar residues" evidence="1">
    <location>
        <begin position="119"/>
        <end position="133"/>
    </location>
</feature>
<evidence type="ECO:0000313" key="4">
    <source>
        <dbReference type="Proteomes" id="UP000812077"/>
    </source>
</evidence>
<name>A0ABS6Y2N7_9BACT</name>
<dbReference type="Pfam" id="PF24703">
    <property type="entry name" value="DUF7666"/>
    <property type="match status" value="1"/>
</dbReference>
<organism evidence="3 4">
    <name type="scientific">Prevotella melaninogenica</name>
    <dbReference type="NCBI Taxonomy" id="28132"/>
    <lineage>
        <taxon>Bacteria</taxon>
        <taxon>Pseudomonadati</taxon>
        <taxon>Bacteroidota</taxon>
        <taxon>Bacteroidia</taxon>
        <taxon>Bacteroidales</taxon>
        <taxon>Prevotellaceae</taxon>
        <taxon>Prevotella</taxon>
    </lineage>
</organism>
<feature type="domain" description="DUF7666" evidence="2">
    <location>
        <begin position="5"/>
        <end position="96"/>
    </location>
</feature>
<evidence type="ECO:0000256" key="1">
    <source>
        <dbReference type="SAM" id="MobiDB-lite"/>
    </source>
</evidence>
<dbReference type="EMBL" id="JAHXCP010000001">
    <property type="protein sequence ID" value="MBW4753767.1"/>
    <property type="molecule type" value="Genomic_DNA"/>
</dbReference>